<accession>A0ABP8L4L9</accession>
<dbReference type="Gene3D" id="3.50.50.60">
    <property type="entry name" value="FAD/NAD(P)-binding domain"/>
    <property type="match status" value="2"/>
</dbReference>
<keyword evidence="5" id="KW-1185">Reference proteome</keyword>
<dbReference type="PANTHER" id="PTHR48105">
    <property type="entry name" value="THIOREDOXIN REDUCTASE 1-RELATED-RELATED"/>
    <property type="match status" value="1"/>
</dbReference>
<name>A0ABP8L4L9_9BACT</name>
<evidence type="ECO:0000259" key="3">
    <source>
        <dbReference type="Pfam" id="PF07992"/>
    </source>
</evidence>
<dbReference type="PRINTS" id="PR00368">
    <property type="entry name" value="FADPNR"/>
</dbReference>
<evidence type="ECO:0000313" key="4">
    <source>
        <dbReference type="EMBL" id="GAA4422701.1"/>
    </source>
</evidence>
<comment type="caution">
    <text evidence="4">The sequence shown here is derived from an EMBL/GenBank/DDBJ whole genome shotgun (WGS) entry which is preliminary data.</text>
</comment>
<dbReference type="RefSeq" id="WP_345156124.1">
    <property type="nucleotide sequence ID" value="NZ_BAABHC010000001.1"/>
</dbReference>
<proteinExistence type="predicted"/>
<evidence type="ECO:0000256" key="1">
    <source>
        <dbReference type="ARBA" id="ARBA00022630"/>
    </source>
</evidence>
<dbReference type="Pfam" id="PF07992">
    <property type="entry name" value="Pyr_redox_2"/>
    <property type="match status" value="1"/>
</dbReference>
<evidence type="ECO:0000313" key="5">
    <source>
        <dbReference type="Proteomes" id="UP001500552"/>
    </source>
</evidence>
<dbReference type="InterPro" id="IPR036188">
    <property type="entry name" value="FAD/NAD-bd_sf"/>
</dbReference>
<keyword evidence="2" id="KW-0560">Oxidoreductase</keyword>
<dbReference type="InterPro" id="IPR023753">
    <property type="entry name" value="FAD/NAD-binding_dom"/>
</dbReference>
<dbReference type="InterPro" id="IPR050097">
    <property type="entry name" value="Ferredoxin-NADP_redctase_2"/>
</dbReference>
<dbReference type="SUPFAM" id="SSF51905">
    <property type="entry name" value="FAD/NAD(P)-binding domain"/>
    <property type="match status" value="1"/>
</dbReference>
<sequence>MYDVIVIGGGPAGLNAAMLLGRSRRKVIVFDGGKPRNRWSRNMNGFLTSDGMNPREFIKRGRDELKKYSVEVKDIEIASATYSKGEFVVNDAAGTVYRSRKLLLATGLKDNWPEVEGFEAFYGKSVHHCPYCDGWESREKAIAVYGKDRSGIGQALAMKNWSDDVTLFTDGTDTLQRSDLELLELNEVKVEKRKILRLEGEDGMLQHIVLQDGEKRAQQAMFFSEGTKQQSGLGEMLGCEFTSKGVIKTRRKQQSNIPGLYVAGDAARDMQMVVVAAAEGAKAGVAINMDLQQEDRKHVPEVERHM</sequence>
<keyword evidence="1" id="KW-0285">Flavoprotein</keyword>
<protein>
    <submittedName>
        <fullName evidence="4">NAD(P)/FAD-dependent oxidoreductase</fullName>
    </submittedName>
</protein>
<organism evidence="4 5">
    <name type="scientific">Pontibacter saemangeumensis</name>
    <dbReference type="NCBI Taxonomy" id="1084525"/>
    <lineage>
        <taxon>Bacteria</taxon>
        <taxon>Pseudomonadati</taxon>
        <taxon>Bacteroidota</taxon>
        <taxon>Cytophagia</taxon>
        <taxon>Cytophagales</taxon>
        <taxon>Hymenobacteraceae</taxon>
        <taxon>Pontibacter</taxon>
    </lineage>
</organism>
<feature type="domain" description="FAD/NAD(P)-binding" evidence="3">
    <location>
        <begin position="2"/>
        <end position="280"/>
    </location>
</feature>
<dbReference type="PRINTS" id="PR00469">
    <property type="entry name" value="PNDRDTASEII"/>
</dbReference>
<dbReference type="Proteomes" id="UP001500552">
    <property type="component" value="Unassembled WGS sequence"/>
</dbReference>
<dbReference type="EMBL" id="BAABHC010000001">
    <property type="protein sequence ID" value="GAA4422701.1"/>
    <property type="molecule type" value="Genomic_DNA"/>
</dbReference>
<evidence type="ECO:0000256" key="2">
    <source>
        <dbReference type="ARBA" id="ARBA00023002"/>
    </source>
</evidence>
<reference evidence="5" key="1">
    <citation type="journal article" date="2019" name="Int. J. Syst. Evol. Microbiol.">
        <title>The Global Catalogue of Microorganisms (GCM) 10K type strain sequencing project: providing services to taxonomists for standard genome sequencing and annotation.</title>
        <authorList>
            <consortium name="The Broad Institute Genomics Platform"/>
            <consortium name="The Broad Institute Genome Sequencing Center for Infectious Disease"/>
            <person name="Wu L."/>
            <person name="Ma J."/>
        </authorList>
    </citation>
    <scope>NUCLEOTIDE SEQUENCE [LARGE SCALE GENOMIC DNA]</scope>
    <source>
        <strain evidence="5">JCM 17926</strain>
    </source>
</reference>
<gene>
    <name evidence="4" type="ORF">GCM10023188_00590</name>
</gene>